<dbReference type="Pfam" id="PF04640">
    <property type="entry name" value="PLATZ"/>
    <property type="match status" value="1"/>
</dbReference>
<reference evidence="2" key="1">
    <citation type="journal article" date="2023" name="Plant J.">
        <title>The genome of the king protea, Protea cynaroides.</title>
        <authorList>
            <person name="Chang J."/>
            <person name="Duong T.A."/>
            <person name="Schoeman C."/>
            <person name="Ma X."/>
            <person name="Roodt D."/>
            <person name="Barker N."/>
            <person name="Li Z."/>
            <person name="Van de Peer Y."/>
            <person name="Mizrachi E."/>
        </authorList>
    </citation>
    <scope>NUCLEOTIDE SEQUENCE</scope>
    <source>
        <tissue evidence="2">Young leaves</tissue>
    </source>
</reference>
<organism evidence="2 3">
    <name type="scientific">Protea cynaroides</name>
    <dbReference type="NCBI Taxonomy" id="273540"/>
    <lineage>
        <taxon>Eukaryota</taxon>
        <taxon>Viridiplantae</taxon>
        <taxon>Streptophyta</taxon>
        <taxon>Embryophyta</taxon>
        <taxon>Tracheophyta</taxon>
        <taxon>Spermatophyta</taxon>
        <taxon>Magnoliopsida</taxon>
        <taxon>Proteales</taxon>
        <taxon>Proteaceae</taxon>
        <taxon>Protea</taxon>
    </lineage>
</organism>
<dbReference type="Proteomes" id="UP001141806">
    <property type="component" value="Unassembled WGS sequence"/>
</dbReference>
<evidence type="ECO:0000313" key="2">
    <source>
        <dbReference type="EMBL" id="KAJ4980945.1"/>
    </source>
</evidence>
<keyword evidence="3" id="KW-1185">Reference proteome</keyword>
<dbReference type="PANTHER" id="PTHR31065">
    <property type="entry name" value="PLATZ TRANSCRIPTION FACTOR FAMILY PROTEIN"/>
    <property type="match status" value="1"/>
</dbReference>
<dbReference type="AlphaFoldDB" id="A0A9Q0L280"/>
<dbReference type="EMBL" id="JAMYWD010000001">
    <property type="protein sequence ID" value="KAJ4980945.1"/>
    <property type="molecule type" value="Genomic_DNA"/>
</dbReference>
<gene>
    <name evidence="2" type="ORF">NE237_031782</name>
</gene>
<name>A0A9Q0L280_9MAGN</name>
<feature type="compositionally biased region" description="Low complexity" evidence="1">
    <location>
        <begin position="92"/>
        <end position="105"/>
    </location>
</feature>
<evidence type="ECO:0000313" key="3">
    <source>
        <dbReference type="Proteomes" id="UP001141806"/>
    </source>
</evidence>
<protein>
    <submittedName>
        <fullName evidence="2">Uncharacterized protein</fullName>
    </submittedName>
</protein>
<comment type="caution">
    <text evidence="2">The sequence shown here is derived from an EMBL/GenBank/DDBJ whole genome shotgun (WGS) entry which is preliminary data.</text>
</comment>
<sequence length="150" mass="16359">MPIAAPSSSSTVTLFNAKVMFLNQSPQSRPFKGSENICNICDKSLQDPYLFCSIVHHLVRTEGVLSKYLCRKSCDLDDGQLTPKSVLESPDSLRSLSGSSASGGAVEIVKKKQSSATAPRTSYRPTSLCVSEISISLNRRKSLTRRSPLY</sequence>
<dbReference type="InterPro" id="IPR006734">
    <property type="entry name" value="PLATZ"/>
</dbReference>
<feature type="region of interest" description="Disordered" evidence="1">
    <location>
        <begin position="75"/>
        <end position="122"/>
    </location>
</feature>
<dbReference type="OrthoDB" id="1908108at2759"/>
<proteinExistence type="predicted"/>
<evidence type="ECO:0000256" key="1">
    <source>
        <dbReference type="SAM" id="MobiDB-lite"/>
    </source>
</evidence>
<accession>A0A9Q0L280</accession>
<dbReference type="PANTHER" id="PTHR31065:SF1">
    <property type="entry name" value="OS09G0116050 PROTEIN"/>
    <property type="match status" value="1"/>
</dbReference>